<evidence type="ECO:0000313" key="2">
    <source>
        <dbReference type="EMBL" id="GBN84684.1"/>
    </source>
</evidence>
<keyword evidence="3" id="KW-1185">Reference proteome</keyword>
<feature type="signal peptide" evidence="1">
    <location>
        <begin position="1"/>
        <end position="18"/>
    </location>
</feature>
<protein>
    <submittedName>
        <fullName evidence="2">Uncharacterized protein</fullName>
    </submittedName>
</protein>
<dbReference type="EMBL" id="BGPR01020446">
    <property type="protein sequence ID" value="GBN84684.1"/>
    <property type="molecule type" value="Genomic_DNA"/>
</dbReference>
<name>A0A4Y2S8Y0_ARAVE</name>
<dbReference type="Proteomes" id="UP000499080">
    <property type="component" value="Unassembled WGS sequence"/>
</dbReference>
<gene>
    <name evidence="2" type="ORF">AVEN_19146_1</name>
</gene>
<organism evidence="2 3">
    <name type="scientific">Araneus ventricosus</name>
    <name type="common">Orbweaver spider</name>
    <name type="synonym">Epeira ventricosa</name>
    <dbReference type="NCBI Taxonomy" id="182803"/>
    <lineage>
        <taxon>Eukaryota</taxon>
        <taxon>Metazoa</taxon>
        <taxon>Ecdysozoa</taxon>
        <taxon>Arthropoda</taxon>
        <taxon>Chelicerata</taxon>
        <taxon>Arachnida</taxon>
        <taxon>Araneae</taxon>
        <taxon>Araneomorphae</taxon>
        <taxon>Entelegynae</taxon>
        <taxon>Araneoidea</taxon>
        <taxon>Araneidae</taxon>
        <taxon>Araneus</taxon>
    </lineage>
</organism>
<reference evidence="2 3" key="1">
    <citation type="journal article" date="2019" name="Sci. Rep.">
        <title>Orb-weaving spider Araneus ventricosus genome elucidates the spidroin gene catalogue.</title>
        <authorList>
            <person name="Kono N."/>
            <person name="Nakamura H."/>
            <person name="Ohtoshi R."/>
            <person name="Moran D.A.P."/>
            <person name="Shinohara A."/>
            <person name="Yoshida Y."/>
            <person name="Fujiwara M."/>
            <person name="Mori M."/>
            <person name="Tomita M."/>
            <person name="Arakawa K."/>
        </authorList>
    </citation>
    <scope>NUCLEOTIDE SEQUENCE [LARGE SCALE GENOMIC DNA]</scope>
</reference>
<feature type="chain" id="PRO_5021402121" evidence="1">
    <location>
        <begin position="19"/>
        <end position="115"/>
    </location>
</feature>
<dbReference type="AlphaFoldDB" id="A0A4Y2S8Y0"/>
<comment type="caution">
    <text evidence="2">The sequence shown here is derived from an EMBL/GenBank/DDBJ whole genome shotgun (WGS) entry which is preliminary data.</text>
</comment>
<evidence type="ECO:0000256" key="1">
    <source>
        <dbReference type="SAM" id="SignalP"/>
    </source>
</evidence>
<sequence length="115" mass="12421">MLAIAVVITAFKLAIVVGNRGTHMRTYFYEPAQKEITRSSICVQDGLGNNSLILSVNSSLISCVLIGGSTNPTMRLSVSKLVPVCSTIIKDLKVRIIEGCNGAGTPFRHCFSYEI</sequence>
<keyword evidence="1" id="KW-0732">Signal</keyword>
<proteinExistence type="predicted"/>
<accession>A0A4Y2S8Y0</accession>
<evidence type="ECO:0000313" key="3">
    <source>
        <dbReference type="Proteomes" id="UP000499080"/>
    </source>
</evidence>